<feature type="transmembrane region" description="Helical" evidence="2">
    <location>
        <begin position="164"/>
        <end position="185"/>
    </location>
</feature>
<evidence type="ECO:0000256" key="1">
    <source>
        <dbReference type="SAM" id="MobiDB-lite"/>
    </source>
</evidence>
<evidence type="ECO:0000256" key="2">
    <source>
        <dbReference type="SAM" id="Phobius"/>
    </source>
</evidence>
<comment type="caution">
    <text evidence="4">The sequence shown here is derived from an EMBL/GenBank/DDBJ whole genome shotgun (WGS) entry which is preliminary data.</text>
</comment>
<dbReference type="EMBL" id="JAAGWB010000073">
    <property type="protein sequence ID" value="NEN53508.1"/>
    <property type="molecule type" value="Genomic_DNA"/>
</dbReference>
<gene>
    <name evidence="4" type="ORF">G3R41_21635</name>
    <name evidence="3" type="ORF">GCU67_20820</name>
</gene>
<feature type="transmembrane region" description="Helical" evidence="2">
    <location>
        <begin position="131"/>
        <end position="152"/>
    </location>
</feature>
<dbReference type="AlphaFoldDB" id="A0A6P0HC86"/>
<keyword evidence="2" id="KW-0472">Membrane</keyword>
<accession>A0A6P0HC86</accession>
<keyword evidence="5" id="KW-1185">Reference proteome</keyword>
<evidence type="ECO:0000313" key="5">
    <source>
        <dbReference type="Proteomes" id="UP000468828"/>
    </source>
</evidence>
<evidence type="ECO:0000313" key="4">
    <source>
        <dbReference type="EMBL" id="NEN53508.1"/>
    </source>
</evidence>
<feature type="compositionally biased region" description="Gly residues" evidence="1">
    <location>
        <begin position="225"/>
        <end position="237"/>
    </location>
</feature>
<keyword evidence="2" id="KW-0812">Transmembrane</keyword>
<dbReference type="EMBL" id="JAAGWH010000069">
    <property type="protein sequence ID" value="NEK96589.1"/>
    <property type="molecule type" value="Genomic_DNA"/>
</dbReference>
<proteinExistence type="predicted"/>
<feature type="transmembrane region" description="Helical" evidence="2">
    <location>
        <begin position="67"/>
        <end position="89"/>
    </location>
</feature>
<organism evidence="4 6">
    <name type="scientific">Modestobacter muralis</name>
    <dbReference type="NCBI Taxonomy" id="1608614"/>
    <lineage>
        <taxon>Bacteria</taxon>
        <taxon>Bacillati</taxon>
        <taxon>Actinomycetota</taxon>
        <taxon>Actinomycetes</taxon>
        <taxon>Geodermatophilales</taxon>
        <taxon>Geodermatophilaceae</taxon>
        <taxon>Modestobacter</taxon>
    </lineage>
</organism>
<keyword evidence="2" id="KW-1133">Transmembrane helix</keyword>
<feature type="compositionally biased region" description="Low complexity" evidence="1">
    <location>
        <begin position="341"/>
        <end position="357"/>
    </location>
</feature>
<reference evidence="3 5" key="1">
    <citation type="submission" date="2020-01" db="EMBL/GenBank/DDBJ databases">
        <title>the WGS Modestobacter muralis CPCC 204518.</title>
        <authorList>
            <person name="Jiang Z."/>
        </authorList>
    </citation>
    <scope>NUCLEOTIDE SEQUENCE [LARGE SCALE GENOMIC DNA]</scope>
    <source>
        <strain evidence="3 5">DSM 100205</strain>
    </source>
</reference>
<name>A0A6P0HC86_9ACTN</name>
<feature type="transmembrane region" description="Helical" evidence="2">
    <location>
        <begin position="20"/>
        <end position="46"/>
    </location>
</feature>
<feature type="region of interest" description="Disordered" evidence="1">
    <location>
        <begin position="221"/>
        <end position="329"/>
    </location>
</feature>
<protein>
    <recommendedName>
        <fullName evidence="7">Type IV secretion system protein</fullName>
    </recommendedName>
</protein>
<feature type="compositionally biased region" description="Gly residues" evidence="1">
    <location>
        <begin position="258"/>
        <end position="329"/>
    </location>
</feature>
<dbReference type="Proteomes" id="UP000471152">
    <property type="component" value="Unassembled WGS sequence"/>
</dbReference>
<feature type="transmembrane region" description="Helical" evidence="2">
    <location>
        <begin position="95"/>
        <end position="119"/>
    </location>
</feature>
<reference evidence="4 6" key="2">
    <citation type="submission" date="2020-02" db="EMBL/GenBank/DDBJ databases">
        <title>The WGS of Modestobacter muralis DSM 100205.</title>
        <authorList>
            <person name="Jiang Z."/>
        </authorList>
    </citation>
    <scope>NUCLEOTIDE SEQUENCE [LARGE SCALE GENOMIC DNA]</scope>
    <source>
        <strain evidence="4 6">DSM 100205</strain>
    </source>
</reference>
<evidence type="ECO:0000313" key="3">
    <source>
        <dbReference type="EMBL" id="NEK96589.1"/>
    </source>
</evidence>
<evidence type="ECO:0008006" key="7">
    <source>
        <dbReference type="Google" id="ProtNLM"/>
    </source>
</evidence>
<evidence type="ECO:0000313" key="6">
    <source>
        <dbReference type="Proteomes" id="UP000471152"/>
    </source>
</evidence>
<feature type="region of interest" description="Disordered" evidence="1">
    <location>
        <begin position="341"/>
        <end position="363"/>
    </location>
</feature>
<sequence>MAYERRAEPGRDLLRAMMTLVLVSGASLAGIGLAVTAADGVAAWIIGRSTDDFGAGLNRMITLGSAAGPNGAGAVSAILLIVLGLGGLFASLVQIVLLVVRGGFLIVLAGVLPLSASFTNTETGRAWFQRALSWVVAFILYKPTAAIIYATAFQLIGTTGDDPVTSALTGVTLMIMSLVALPALLKFVAPMVGAATSGGGGGGGAALAASVASGAVSARMVKGGSSTGAGGGSGKSGPSGSTPAGGPTGTTGGPSPTGSGGTPPGGPGPSGGPGNSGPSGSGGGPGAAGPDGGPGAAGAGGSSAGAGTAGAGGGAGATGGAAAGGAAGGAVGAGVALAQRGVGAARGAADSASNDDGGPSGSR</sequence>
<dbReference type="Proteomes" id="UP000468828">
    <property type="component" value="Unassembled WGS sequence"/>
</dbReference>